<sequence>MDAEHDRGRQRLSLLVRNLSFRSSPDEVRAAFEEFGPIRDVYLPLDYHTGEPRGFGFVEFESSKDAYDAMHQLHNTLLNGSTIHVTIAKKGRSDPMQMRRRELRGDIDRDGRRRGNPRRQWDSSRSPPYSTRCPSSGGHRQKGDRNAVSRRGRRSWSRPRSRRDSSRSRSSRRCRTPPHRQSGRSLSPSRSRSCEQSGTRYRTGRNREDKLGGFLSGASATDDMSDGNRRRSLSRESRQLDVEDKRSRASSDREEKAKRKNHKRSARGDSSYFSPRCTTGEDRKTIARAVEQENFFGTEDAFSGGSVAGEETIDKTRREGRSESTSLSPRRSRRSREVCEARDCKRPEAKVGTRGSKSAYDTESAARRAAVPVQEGNSQNTDSPQSRNASPSFGRSVSASPSETGTSVGRRHIGGCRRRSSFST</sequence>
<evidence type="ECO:0000259" key="3">
    <source>
        <dbReference type="PROSITE" id="PS50102"/>
    </source>
</evidence>
<dbReference type="SMART" id="SM00361">
    <property type="entry name" value="RRM_1"/>
    <property type="match status" value="1"/>
</dbReference>
<feature type="compositionally biased region" description="Basic and acidic residues" evidence="2">
    <location>
        <begin position="91"/>
        <end position="113"/>
    </location>
</feature>
<evidence type="ECO:0000256" key="1">
    <source>
        <dbReference type="PROSITE-ProRule" id="PRU00176"/>
    </source>
</evidence>
<organism evidence="4">
    <name type="scientific">Toxoplasma gondii (strain ATCC 50861 / VEG)</name>
    <dbReference type="NCBI Taxonomy" id="432359"/>
    <lineage>
        <taxon>Eukaryota</taxon>
        <taxon>Sar</taxon>
        <taxon>Alveolata</taxon>
        <taxon>Apicomplexa</taxon>
        <taxon>Conoidasida</taxon>
        <taxon>Coccidia</taxon>
        <taxon>Eucoccidiorida</taxon>
        <taxon>Eimeriorina</taxon>
        <taxon>Sarcocystidae</taxon>
        <taxon>Toxoplasma</taxon>
    </lineage>
</organism>
<feature type="region of interest" description="Disordered" evidence="2">
    <location>
        <begin position="89"/>
        <end position="282"/>
    </location>
</feature>
<feature type="compositionally biased region" description="Polar residues" evidence="2">
    <location>
        <begin position="123"/>
        <end position="134"/>
    </location>
</feature>
<feature type="compositionally biased region" description="Basic and acidic residues" evidence="2">
    <location>
        <begin position="312"/>
        <end position="322"/>
    </location>
</feature>
<feature type="compositionally biased region" description="Basic residues" evidence="2">
    <location>
        <begin position="409"/>
        <end position="424"/>
    </location>
</feature>
<dbReference type="AlphaFoldDB" id="A0A0F7V4X2"/>
<dbReference type="PROSITE" id="PS50102">
    <property type="entry name" value="RRM"/>
    <property type="match status" value="1"/>
</dbReference>
<feature type="domain" description="RRM" evidence="3">
    <location>
        <begin position="12"/>
        <end position="90"/>
    </location>
</feature>
<dbReference type="InterPro" id="IPR035979">
    <property type="entry name" value="RBD_domain_sf"/>
</dbReference>
<dbReference type="InterPro" id="IPR000504">
    <property type="entry name" value="RRM_dom"/>
</dbReference>
<dbReference type="Gene3D" id="3.30.70.330">
    <property type="match status" value="1"/>
</dbReference>
<dbReference type="InterPro" id="IPR050441">
    <property type="entry name" value="RBM"/>
</dbReference>
<keyword evidence="1" id="KW-0694">RNA-binding</keyword>
<gene>
    <name evidence="4" type="ORF">BN1205_019960</name>
</gene>
<dbReference type="EMBL" id="LN714498">
    <property type="protein sequence ID" value="CEL75176.1"/>
    <property type="molecule type" value="Genomic_DNA"/>
</dbReference>
<feature type="compositionally biased region" description="Polar residues" evidence="2">
    <location>
        <begin position="375"/>
        <end position="407"/>
    </location>
</feature>
<protein>
    <submittedName>
        <fullName evidence="4">RNA recognition motif-containing protein</fullName>
    </submittedName>
</protein>
<dbReference type="SUPFAM" id="SSF54928">
    <property type="entry name" value="RNA-binding domain, RBD"/>
    <property type="match status" value="1"/>
</dbReference>
<dbReference type="SMART" id="SM00360">
    <property type="entry name" value="RRM"/>
    <property type="match status" value="1"/>
</dbReference>
<dbReference type="Pfam" id="PF00076">
    <property type="entry name" value="RRM_1"/>
    <property type="match status" value="1"/>
</dbReference>
<feature type="compositionally biased region" description="Basic and acidic residues" evidence="2">
    <location>
        <begin position="335"/>
        <end position="351"/>
    </location>
</feature>
<dbReference type="InterPro" id="IPR012677">
    <property type="entry name" value="Nucleotide-bd_a/b_plait_sf"/>
</dbReference>
<proteinExistence type="predicted"/>
<reference evidence="4" key="1">
    <citation type="journal article" date="2015" name="PLoS ONE">
        <title>Comprehensive Evaluation of Toxoplasma gondii VEG and Neospora caninum LIV Genomes with Tachyzoite Stage Transcriptome and Proteome Defines Novel Transcript Features.</title>
        <authorList>
            <person name="Ramaprasad A."/>
            <person name="Mourier T."/>
            <person name="Naeem R."/>
            <person name="Malas T.B."/>
            <person name="Moussa E."/>
            <person name="Panigrahi A."/>
            <person name="Vermont S.J."/>
            <person name="Otto T.D."/>
            <person name="Wastling J."/>
            <person name="Pain A."/>
        </authorList>
    </citation>
    <scope>NUCLEOTIDE SEQUENCE</scope>
    <source>
        <strain evidence="4">VEG</strain>
    </source>
</reference>
<evidence type="ECO:0000256" key="2">
    <source>
        <dbReference type="SAM" id="MobiDB-lite"/>
    </source>
</evidence>
<evidence type="ECO:0000313" key="4">
    <source>
        <dbReference type="EMBL" id="CEL75176.1"/>
    </source>
</evidence>
<name>A0A0F7V4X2_TOXGV</name>
<dbReference type="PANTHER" id="PTHR48034">
    <property type="entry name" value="TRANSFORMER-2 SEX-DETERMINING PROTEIN-RELATED"/>
    <property type="match status" value="1"/>
</dbReference>
<feature type="compositionally biased region" description="Basic residues" evidence="2">
    <location>
        <begin position="169"/>
        <end position="182"/>
    </location>
</feature>
<feature type="region of interest" description="Disordered" evidence="2">
    <location>
        <begin position="296"/>
        <end position="424"/>
    </location>
</feature>
<dbReference type="GO" id="GO:0003723">
    <property type="term" value="F:RNA binding"/>
    <property type="evidence" value="ECO:0007669"/>
    <property type="project" value="UniProtKB-UniRule"/>
</dbReference>
<dbReference type="InterPro" id="IPR003954">
    <property type="entry name" value="RRM_euk-type"/>
</dbReference>
<feature type="compositionally biased region" description="Basic and acidic residues" evidence="2">
    <location>
        <begin position="226"/>
        <end position="257"/>
    </location>
</feature>
<accession>A0A0F7V4X2</accession>
<feature type="compositionally biased region" description="Basic residues" evidence="2">
    <location>
        <begin position="148"/>
        <end position="161"/>
    </location>
</feature>